<dbReference type="Proteomes" id="UP000608594">
    <property type="component" value="Unassembled WGS sequence"/>
</dbReference>
<dbReference type="InterPro" id="IPR045514">
    <property type="entry name" value="DUF6478"/>
</dbReference>
<sequence length="186" mass="20363">MNPGTDWQWRPVSLSGTIQPAILEKPQVGCGFGPELTLWHDCPDCALSLRQLVGLGNPDYALQFEGRDFGGEYLSVSMNLPDELLADLGPFHVLRVDGAFSATASIIVYARLNLVQGPNTAKILRQLGEPIDGQGALRLAEFDLAYADISPRAVDRAWLDLILQSPGQNTVTVHDLVMSRHPRAQF</sequence>
<accession>A0A926JD55</accession>
<gene>
    <name evidence="1" type="ORF">H4P12_07445</name>
</gene>
<evidence type="ECO:0000313" key="2">
    <source>
        <dbReference type="Proteomes" id="UP000608594"/>
    </source>
</evidence>
<comment type="caution">
    <text evidence="1">The sequence shown here is derived from an EMBL/GenBank/DDBJ whole genome shotgun (WGS) entry which is preliminary data.</text>
</comment>
<dbReference type="AlphaFoldDB" id="A0A926JD55"/>
<name>A0A926JD55_9RHOB</name>
<organism evidence="1 2">
    <name type="scientific">Paracoccus amoyensis</name>
    <dbReference type="NCBI Taxonomy" id="2760093"/>
    <lineage>
        <taxon>Bacteria</taxon>
        <taxon>Pseudomonadati</taxon>
        <taxon>Pseudomonadota</taxon>
        <taxon>Alphaproteobacteria</taxon>
        <taxon>Rhodobacterales</taxon>
        <taxon>Paracoccaceae</taxon>
        <taxon>Paracoccus</taxon>
    </lineage>
</organism>
<dbReference type="Pfam" id="PF20086">
    <property type="entry name" value="DUF6478"/>
    <property type="match status" value="1"/>
</dbReference>
<evidence type="ECO:0000313" key="1">
    <source>
        <dbReference type="EMBL" id="MBC9246548.1"/>
    </source>
</evidence>
<dbReference type="EMBL" id="JACOQL010000002">
    <property type="protein sequence ID" value="MBC9246548.1"/>
    <property type="molecule type" value="Genomic_DNA"/>
</dbReference>
<proteinExistence type="predicted"/>
<keyword evidence="2" id="KW-1185">Reference proteome</keyword>
<protein>
    <submittedName>
        <fullName evidence="1">Uncharacterized protein</fullName>
    </submittedName>
</protein>
<reference evidence="1" key="1">
    <citation type="submission" date="2020-08" db="EMBL/GenBank/DDBJ databases">
        <title>Paracoccus amoyensis sp. nov., isolated from the surface seawater at coast of Xiamen, Fujian.</title>
        <authorList>
            <person name="Lyu L."/>
        </authorList>
    </citation>
    <scope>NUCLEOTIDE SEQUENCE</scope>
    <source>
        <strain evidence="1">11-3</strain>
    </source>
</reference>